<keyword evidence="9 17" id="KW-0297">G-protein coupled receptor</keyword>
<name>A0A1Y0AYG9_HELSA</name>
<evidence type="ECO:0000256" key="10">
    <source>
        <dbReference type="ARBA" id="ARBA00023136"/>
    </source>
</evidence>
<dbReference type="InterPro" id="IPR027430">
    <property type="entry name" value="Retinal_BS"/>
</dbReference>
<comment type="subcellular location">
    <subcellularLocation>
        <location evidence="1">Membrane</location>
        <topology evidence="1">Multi-pass membrane protein</topology>
    </subcellularLocation>
</comment>
<dbReference type="GO" id="GO:0007601">
    <property type="term" value="P:visual perception"/>
    <property type="evidence" value="ECO:0007669"/>
    <property type="project" value="UniProtKB-KW"/>
</dbReference>
<dbReference type="InterPro" id="IPR000276">
    <property type="entry name" value="GPCR_Rhodpsn"/>
</dbReference>
<evidence type="ECO:0000256" key="9">
    <source>
        <dbReference type="ARBA" id="ARBA00023040"/>
    </source>
</evidence>
<feature type="transmembrane region" description="Helical" evidence="19">
    <location>
        <begin position="281"/>
        <end position="305"/>
    </location>
</feature>
<evidence type="ECO:0000256" key="5">
    <source>
        <dbReference type="ARBA" id="ARBA00022692"/>
    </source>
</evidence>
<feature type="transmembrane region" description="Helical" evidence="19">
    <location>
        <begin position="216"/>
        <end position="237"/>
    </location>
</feature>
<keyword evidence="12 17" id="KW-0675">Receptor</keyword>
<feature type="transmembrane region" description="Helical" evidence="19">
    <location>
        <begin position="118"/>
        <end position="147"/>
    </location>
</feature>
<evidence type="ECO:0000256" key="4">
    <source>
        <dbReference type="ARBA" id="ARBA00022606"/>
    </source>
</evidence>
<feature type="transmembrane region" description="Helical" evidence="19">
    <location>
        <begin position="58"/>
        <end position="80"/>
    </location>
</feature>
<proteinExistence type="evidence at transcript level"/>
<evidence type="ECO:0000313" key="21">
    <source>
        <dbReference type="EMBL" id="ART30094.1"/>
    </source>
</evidence>
<evidence type="ECO:0000256" key="18">
    <source>
        <dbReference type="SAM" id="MobiDB-lite"/>
    </source>
</evidence>
<evidence type="ECO:0000256" key="6">
    <source>
        <dbReference type="ARBA" id="ARBA00022925"/>
    </source>
</evidence>
<evidence type="ECO:0000256" key="11">
    <source>
        <dbReference type="ARBA" id="ARBA00023157"/>
    </source>
</evidence>
<dbReference type="PRINTS" id="PR00237">
    <property type="entry name" value="GPCRRHODOPSN"/>
</dbReference>
<dbReference type="GO" id="GO:0016020">
    <property type="term" value="C:membrane"/>
    <property type="evidence" value="ECO:0007669"/>
    <property type="project" value="UniProtKB-SubCell"/>
</dbReference>
<evidence type="ECO:0000256" key="15">
    <source>
        <dbReference type="ARBA" id="ARBA00023305"/>
    </source>
</evidence>
<dbReference type="PANTHER" id="PTHR24240">
    <property type="entry name" value="OPSIN"/>
    <property type="match status" value="1"/>
</dbReference>
<dbReference type="Gene3D" id="1.20.1070.10">
    <property type="entry name" value="Rhodopsin 7-helix transmembrane proteins"/>
    <property type="match status" value="1"/>
</dbReference>
<dbReference type="GO" id="GO:0009881">
    <property type="term" value="F:photoreceptor activity"/>
    <property type="evidence" value="ECO:0007669"/>
    <property type="project" value="UniProtKB-KW"/>
</dbReference>
<dbReference type="InterPro" id="IPR050125">
    <property type="entry name" value="GPCR_opsins"/>
</dbReference>
<keyword evidence="13" id="KW-0325">Glycoprotein</keyword>
<evidence type="ECO:0000256" key="3">
    <source>
        <dbReference type="ARBA" id="ARBA00022543"/>
    </source>
</evidence>
<evidence type="ECO:0000256" key="19">
    <source>
        <dbReference type="SAM" id="Phobius"/>
    </source>
</evidence>
<feature type="transmembrane region" description="Helical" evidence="19">
    <location>
        <begin position="317"/>
        <end position="337"/>
    </location>
</feature>
<keyword evidence="8" id="KW-0157">Chromophore</keyword>
<dbReference type="SUPFAM" id="SSF81321">
    <property type="entry name" value="Family A G protein-coupled receptor-like"/>
    <property type="match status" value="1"/>
</dbReference>
<keyword evidence="7 19" id="KW-1133">Transmembrane helix</keyword>
<feature type="transmembrane region" description="Helical" evidence="19">
    <location>
        <begin position="92"/>
        <end position="112"/>
    </location>
</feature>
<dbReference type="Pfam" id="PF00001">
    <property type="entry name" value="7tm_1"/>
    <property type="match status" value="1"/>
</dbReference>
<keyword evidence="15" id="KW-0844">Vision</keyword>
<dbReference type="InterPro" id="IPR017452">
    <property type="entry name" value="GPCR_Rhodpsn_7TM"/>
</dbReference>
<comment type="function">
    <text evidence="16">Visual pigments are the light-absorbing molecules that mediate vision. They consist of an apoprotein, opsin, covalently linked to cis-retinal. May play a role in photoperiodic photoreception.</text>
</comment>
<feature type="compositionally biased region" description="Polar residues" evidence="18">
    <location>
        <begin position="360"/>
        <end position="378"/>
    </location>
</feature>
<evidence type="ECO:0000256" key="13">
    <source>
        <dbReference type="ARBA" id="ARBA00023180"/>
    </source>
</evidence>
<dbReference type="CDD" id="cd15079">
    <property type="entry name" value="7tmA_photoreceptors_insect"/>
    <property type="match status" value="1"/>
</dbReference>
<keyword evidence="10 19" id="KW-0472">Membrane</keyword>
<dbReference type="PROSITE" id="PS00237">
    <property type="entry name" value="G_PROTEIN_RECEP_F1_1"/>
    <property type="match status" value="1"/>
</dbReference>
<gene>
    <name evidence="21" type="primary">UVRh1</name>
</gene>
<evidence type="ECO:0000256" key="14">
    <source>
        <dbReference type="ARBA" id="ARBA00023224"/>
    </source>
</evidence>
<dbReference type="InterPro" id="IPR001760">
    <property type="entry name" value="Opsin"/>
</dbReference>
<comment type="similarity">
    <text evidence="2 17">Belongs to the G-protein coupled receptor 1 family.</text>
</comment>
<evidence type="ECO:0000256" key="2">
    <source>
        <dbReference type="ARBA" id="ARBA00010663"/>
    </source>
</evidence>
<feature type="region of interest" description="Disordered" evidence="18">
    <location>
        <begin position="355"/>
        <end position="378"/>
    </location>
</feature>
<evidence type="ECO:0000256" key="7">
    <source>
        <dbReference type="ARBA" id="ARBA00022989"/>
    </source>
</evidence>
<keyword evidence="3" id="KW-0600">Photoreceptor protein</keyword>
<dbReference type="SMART" id="SM01381">
    <property type="entry name" value="7TM_GPCR_Srsx"/>
    <property type="match status" value="1"/>
</dbReference>
<dbReference type="GO" id="GO:0004930">
    <property type="term" value="F:G protein-coupled receptor activity"/>
    <property type="evidence" value="ECO:0007669"/>
    <property type="project" value="UniProtKB-KW"/>
</dbReference>
<accession>A0A1Y0AYG9</accession>
<evidence type="ECO:0000256" key="1">
    <source>
        <dbReference type="ARBA" id="ARBA00004141"/>
    </source>
</evidence>
<organism evidence="21">
    <name type="scientific">Heliconius sara</name>
    <name type="common">Sara longwing butterfly</name>
    <dbReference type="NCBI Taxonomy" id="33443"/>
    <lineage>
        <taxon>Eukaryota</taxon>
        <taxon>Metazoa</taxon>
        <taxon>Ecdysozoa</taxon>
        <taxon>Arthropoda</taxon>
        <taxon>Hexapoda</taxon>
        <taxon>Insecta</taxon>
        <taxon>Pterygota</taxon>
        <taxon>Neoptera</taxon>
        <taxon>Endopterygota</taxon>
        <taxon>Lepidoptera</taxon>
        <taxon>Glossata</taxon>
        <taxon>Ditrysia</taxon>
        <taxon>Papilionoidea</taxon>
        <taxon>Nymphalidae</taxon>
        <taxon>Heliconiinae</taxon>
        <taxon>Heliconiini</taxon>
        <taxon>Heliconius</taxon>
    </lineage>
</organism>
<reference evidence="21" key="1">
    <citation type="journal article" date="2017" name="Mol. Biol. Evol.">
        <title>Sexual Dimorphism and Retinal Mosaic Diversification following the Evolution of a Violet Receptor in Butterflies.</title>
        <authorList>
            <person name="McCulloch K.J."/>
            <person name="Yuan F."/>
            <person name="Zhen Y."/>
            <person name="Aardema M.L."/>
            <person name="Smith G."/>
            <person name="Llorente-Bousquets J."/>
            <person name="Andolfatto P."/>
            <person name="Briscoe A.D."/>
        </authorList>
    </citation>
    <scope>NUCLEOTIDE SEQUENCE</scope>
    <source>
        <strain evidence="21">HSA504UVRh1</strain>
    </source>
</reference>
<evidence type="ECO:0000256" key="12">
    <source>
        <dbReference type="ARBA" id="ARBA00023170"/>
    </source>
</evidence>
<dbReference type="PROSITE" id="PS00238">
    <property type="entry name" value="OPSIN"/>
    <property type="match status" value="1"/>
</dbReference>
<evidence type="ECO:0000256" key="8">
    <source>
        <dbReference type="ARBA" id="ARBA00022991"/>
    </source>
</evidence>
<dbReference type="GO" id="GO:0007602">
    <property type="term" value="P:phototransduction"/>
    <property type="evidence" value="ECO:0007669"/>
    <property type="project" value="UniProtKB-KW"/>
</dbReference>
<evidence type="ECO:0000259" key="20">
    <source>
        <dbReference type="PROSITE" id="PS50262"/>
    </source>
</evidence>
<keyword evidence="4" id="KW-0716">Sensory transduction</keyword>
<sequence>MKNETQNYNVYGAYFAPLRSSDGVKMLVDGLDSADLAVIPEHWLSYTSPPASAHTALALLYIFFTAAALIGNGLVIFIFATSKSLRTSSNLLILNLAIFDFIMMAKAPIFIYNSAMRGFATGALGCQIFSVMGAYSGIGASMTNACIAYDRHSTITRPLDGRLSRGKALLMIACVWIYATPWALMPLFNVWGRFVPEGYLTSCTFDYLSNSFDTKLFVVCIFTCSCLFPMCFIIYFYSGIVKQVFAHEAALREQAKKMNVESLRSNQNASAESAEIRIAKAALTVCFLFVASWTPYGVMSLIGAFGDQQLLTPGVTMIPAVACKTVACIDPWVYAISHPKYRQELQRRMPWLQIREPDDNASTGTSNTINSTAPATSA</sequence>
<protein>
    <submittedName>
        <fullName evidence="21">Opsin</fullName>
    </submittedName>
</protein>
<keyword evidence="6" id="KW-0681">Retinal protein</keyword>
<dbReference type="AlphaFoldDB" id="A0A1Y0AYG9"/>
<keyword evidence="14 17" id="KW-0807">Transducer</keyword>
<dbReference type="PRINTS" id="PR00577">
    <property type="entry name" value="OPSINRH3RH4"/>
</dbReference>
<dbReference type="FunFam" id="1.20.1070.10:FF:000044">
    <property type="entry name" value="Opsin, ultraviolet-sensitive"/>
    <property type="match status" value="1"/>
</dbReference>
<dbReference type="EMBL" id="MF035710">
    <property type="protein sequence ID" value="ART30094.1"/>
    <property type="molecule type" value="mRNA"/>
</dbReference>
<keyword evidence="5 17" id="KW-0812">Transmembrane</keyword>
<evidence type="ECO:0000256" key="16">
    <source>
        <dbReference type="ARBA" id="ARBA00058743"/>
    </source>
</evidence>
<evidence type="ECO:0000256" key="17">
    <source>
        <dbReference type="RuleBase" id="RU000688"/>
    </source>
</evidence>
<feature type="transmembrane region" description="Helical" evidence="19">
    <location>
        <begin position="168"/>
        <end position="188"/>
    </location>
</feature>
<keyword evidence="11" id="KW-1015">Disulfide bond</keyword>
<dbReference type="PROSITE" id="PS50262">
    <property type="entry name" value="G_PROTEIN_RECEP_F1_2"/>
    <property type="match status" value="1"/>
</dbReference>
<feature type="domain" description="G-protein coupled receptors family 1 profile" evidence="20">
    <location>
        <begin position="71"/>
        <end position="334"/>
    </location>
</feature>